<keyword evidence="2" id="KW-0808">Transferase</keyword>
<accession>A0A2T4BQQ9</accession>
<feature type="domain" description="UBC core" evidence="6">
    <location>
        <begin position="1015"/>
        <end position="1187"/>
    </location>
</feature>
<dbReference type="STRING" id="983965.A0A2T4BQQ9"/>
<dbReference type="Gene3D" id="3.90.228.10">
    <property type="match status" value="1"/>
</dbReference>
<feature type="compositionally biased region" description="Polar residues" evidence="5">
    <location>
        <begin position="329"/>
        <end position="340"/>
    </location>
</feature>
<evidence type="ECO:0000313" key="8">
    <source>
        <dbReference type="Proteomes" id="UP000240760"/>
    </source>
</evidence>
<keyword evidence="4" id="KW-0520">NAD</keyword>
<evidence type="ECO:0000259" key="6">
    <source>
        <dbReference type="PROSITE" id="PS50127"/>
    </source>
</evidence>
<name>A0A2T4BQQ9_TRILO</name>
<dbReference type="Pfam" id="PF00644">
    <property type="entry name" value="PARP"/>
    <property type="match status" value="1"/>
</dbReference>
<dbReference type="EMBL" id="KZ679147">
    <property type="protein sequence ID" value="PTB71653.1"/>
    <property type="molecule type" value="Genomic_DNA"/>
</dbReference>
<evidence type="ECO:0000313" key="7">
    <source>
        <dbReference type="EMBL" id="PTB71653.1"/>
    </source>
</evidence>
<feature type="region of interest" description="Disordered" evidence="5">
    <location>
        <begin position="329"/>
        <end position="357"/>
    </location>
</feature>
<evidence type="ECO:0000256" key="5">
    <source>
        <dbReference type="SAM" id="MobiDB-lite"/>
    </source>
</evidence>
<evidence type="ECO:0000256" key="4">
    <source>
        <dbReference type="ARBA" id="ARBA00023027"/>
    </source>
</evidence>
<dbReference type="OrthoDB" id="109543at2759"/>
<evidence type="ECO:0000256" key="3">
    <source>
        <dbReference type="ARBA" id="ARBA00022695"/>
    </source>
</evidence>
<gene>
    <name evidence="7" type="ORF">M440DRAFT_23159</name>
</gene>
<reference evidence="7 8" key="1">
    <citation type="submission" date="2016-07" db="EMBL/GenBank/DDBJ databases">
        <title>Multiple horizontal gene transfer events from other fungi enriched the ability of initially mycotrophic Trichoderma (Ascomycota) to feed on dead plant biomass.</title>
        <authorList>
            <consortium name="DOE Joint Genome Institute"/>
            <person name="Aerts A."/>
            <person name="Atanasova L."/>
            <person name="Chenthamara K."/>
            <person name="Zhang J."/>
            <person name="Grujic M."/>
            <person name="Henrissat B."/>
            <person name="Kuo A."/>
            <person name="Salamov A."/>
            <person name="Lipzen A."/>
            <person name="Labutti K."/>
            <person name="Barry K."/>
            <person name="Miao Y."/>
            <person name="Rahimi M.J."/>
            <person name="Shen Q."/>
            <person name="Grigoriev I.V."/>
            <person name="Kubicek C.P."/>
            <person name="Druzhinina I.S."/>
        </authorList>
    </citation>
    <scope>NUCLEOTIDE SEQUENCE [LARGE SCALE GENOMIC DNA]</scope>
    <source>
        <strain evidence="7 8">ATCC 18648</strain>
    </source>
</reference>
<keyword evidence="3" id="KW-0548">Nucleotidyltransferase</keyword>
<organism evidence="7 8">
    <name type="scientific">Trichoderma longibrachiatum ATCC 18648</name>
    <dbReference type="NCBI Taxonomy" id="983965"/>
    <lineage>
        <taxon>Eukaryota</taxon>
        <taxon>Fungi</taxon>
        <taxon>Dikarya</taxon>
        <taxon>Ascomycota</taxon>
        <taxon>Pezizomycotina</taxon>
        <taxon>Sordariomycetes</taxon>
        <taxon>Hypocreomycetidae</taxon>
        <taxon>Hypocreales</taxon>
        <taxon>Hypocreaceae</taxon>
        <taxon>Trichoderma</taxon>
    </lineage>
</organism>
<protein>
    <recommendedName>
        <fullName evidence="6">UBC core domain-containing protein</fullName>
    </recommendedName>
</protein>
<dbReference type="Gene3D" id="3.10.110.10">
    <property type="entry name" value="Ubiquitin Conjugating Enzyme"/>
    <property type="match status" value="1"/>
</dbReference>
<evidence type="ECO:0000256" key="2">
    <source>
        <dbReference type="ARBA" id="ARBA00022679"/>
    </source>
</evidence>
<feature type="region of interest" description="Disordered" evidence="5">
    <location>
        <begin position="916"/>
        <end position="976"/>
    </location>
</feature>
<keyword evidence="1" id="KW-0328">Glycosyltransferase</keyword>
<dbReference type="InterPro" id="IPR051838">
    <property type="entry name" value="ARTD_PARP"/>
</dbReference>
<evidence type="ECO:0000256" key="1">
    <source>
        <dbReference type="ARBA" id="ARBA00022676"/>
    </source>
</evidence>
<dbReference type="SMART" id="SM00212">
    <property type="entry name" value="UBCc"/>
    <property type="match status" value="1"/>
</dbReference>
<dbReference type="AlphaFoldDB" id="A0A2T4BQQ9"/>
<dbReference type="Pfam" id="PF00179">
    <property type="entry name" value="UQ_con"/>
    <property type="match status" value="1"/>
</dbReference>
<keyword evidence="8" id="KW-1185">Reference proteome</keyword>
<dbReference type="InterPro" id="IPR012317">
    <property type="entry name" value="Poly(ADP-ribose)pol_cat_dom"/>
</dbReference>
<dbReference type="InterPro" id="IPR000608">
    <property type="entry name" value="UBC"/>
</dbReference>
<dbReference type="Proteomes" id="UP000240760">
    <property type="component" value="Unassembled WGS sequence"/>
</dbReference>
<feature type="compositionally biased region" description="Basic and acidic residues" evidence="5">
    <location>
        <begin position="917"/>
        <end position="935"/>
    </location>
</feature>
<dbReference type="SUPFAM" id="SSF54495">
    <property type="entry name" value="UBC-like"/>
    <property type="match status" value="1"/>
</dbReference>
<dbReference type="SUPFAM" id="SSF56399">
    <property type="entry name" value="ADP-ribosylation"/>
    <property type="match status" value="1"/>
</dbReference>
<dbReference type="PROSITE" id="PS50127">
    <property type="entry name" value="UBC_2"/>
    <property type="match status" value="1"/>
</dbReference>
<sequence length="1204" mass="133625">MGQEQFNHDLAAAKKLEIEGVSKVRRGDSDGEVVFTWLPNDDTEPLDIQILILDVDAYPKNSSVLIFTVSEHSSPEISSLLERLSASLANKNIQAIIETTAEKLLTKPEACANASETAIVESSEDEWEADYDDYSDDLFEIACASSKSRIPNAKETAPSVARLKKELRIAQAAGIAIGIFPPKSVRDADFYSLSLRVKKLGIPEHALEAWGLERCEYLVLLCRFPTIYLPISELMDSQLDKFKLQFRFGKCSKPKPSFDTARLAFTSPSDGGPQGEDGSCEEAADGNGSFIPLYVSNSINMLMNNHFLALLKTRRREGLSWDAALGRLQSDSGNDHSPPTASADAGAPEPSEAPVSENAIPSLSHDYALDDADNFSLPMAAMQFALRHLARCTKYCMVCHQRVEDGFEALKPYVCSNPLCNFQFLNLGLGASIEHEIVSNPYVVDILISFFAAALAFPKGLRNFPTGLNLKSIFTGNQTKEATRIAAEVCFQDKTIRFGPDLKTADINTKVGDRLMIVLNTTENLPVPTILDGNYERHACRVTKVAYELYTFEVLATFTGPLKTARLSQEVTPTQLSHPKKDWMKAMLLRYDCEIDNLDEDDQTIALAMVLREIPSVLDMRSFLLKNPGQRLSSWSRLDKPALTLLQWIISSNRSLILQNDAVPRLEKVGCALLGQADTNPNRVEGLPPLWMQFRFLQGTPERERIFTGEIATLSKSEGDAAMFPTLFAWHGSALHNWHSIIRTGLDFNKVANGRSFGNGVYMSNNFQVSLAYSRMGAHVKVTPPVRYWPNSVLKPSSAISICEVVNRCDKFVTTKPHYVVNQIEWIQCRYLFVCVEPTAEALQEPFPTKPREPCAGYVSQHPSRKLLAGPNKEVKIPLSAIVSNRQLLGHKADGALNDPEVDQPVDQQVDTDQLPEIDHESPGSDHGETDHELLLDSDDDDSVATRSSKRRSSSIDSADQRRPKLSSSEYSKKMPKENAVVSFETDFVPGSLDLDSLPRLPEPSWASTSPMALRTLNRAIKELHDIQSREDLASLGWYINFDKLDNVFHWTVELHSFEPDLPLAKDMKERGCTSIVLEFRFGSNFPYSPPFVRVIRPRFLPHMRGGGGHVTLGGAICSELLTNSGWSAVMTIEKVLLQIRLGLTDSDPPARLDSTKGINSSRDYGIGEAIEAYQRAAANHGWQIPKDLTSIGSAWTAPEKEKK</sequence>
<dbReference type="InterPro" id="IPR016135">
    <property type="entry name" value="UBQ-conjugating_enzyme/RWD"/>
</dbReference>
<dbReference type="CDD" id="cd23802">
    <property type="entry name" value="UBCc_UBE2Q"/>
    <property type="match status" value="1"/>
</dbReference>
<proteinExistence type="predicted"/>
<dbReference type="GO" id="GO:0003950">
    <property type="term" value="F:NAD+ poly-ADP-ribosyltransferase activity"/>
    <property type="evidence" value="ECO:0007669"/>
    <property type="project" value="InterPro"/>
</dbReference>
<dbReference type="GO" id="GO:0016779">
    <property type="term" value="F:nucleotidyltransferase activity"/>
    <property type="evidence" value="ECO:0007669"/>
    <property type="project" value="UniProtKB-KW"/>
</dbReference>
<dbReference type="PANTHER" id="PTHR21328">
    <property type="entry name" value="POLY ADP-RIBOSE POLYMERASE FAMILY, MEMBER PARP"/>
    <property type="match status" value="1"/>
</dbReference>